<evidence type="ECO:0008006" key="4">
    <source>
        <dbReference type="Google" id="ProtNLM"/>
    </source>
</evidence>
<feature type="chain" id="PRO_5011967623" description="CUB domain-containing protein" evidence="1">
    <location>
        <begin position="20"/>
        <end position="293"/>
    </location>
</feature>
<reference evidence="2 3" key="1">
    <citation type="journal article" date="2017" name="Nat. Ecol. Evol.">
        <title>Scallop genome provides insights into evolution of bilaterian karyotype and development.</title>
        <authorList>
            <person name="Wang S."/>
            <person name="Zhang J."/>
            <person name="Jiao W."/>
            <person name="Li J."/>
            <person name="Xun X."/>
            <person name="Sun Y."/>
            <person name="Guo X."/>
            <person name="Huan P."/>
            <person name="Dong B."/>
            <person name="Zhang L."/>
            <person name="Hu X."/>
            <person name="Sun X."/>
            <person name="Wang J."/>
            <person name="Zhao C."/>
            <person name="Wang Y."/>
            <person name="Wang D."/>
            <person name="Huang X."/>
            <person name="Wang R."/>
            <person name="Lv J."/>
            <person name="Li Y."/>
            <person name="Zhang Z."/>
            <person name="Liu B."/>
            <person name="Lu W."/>
            <person name="Hui Y."/>
            <person name="Liang J."/>
            <person name="Zhou Z."/>
            <person name="Hou R."/>
            <person name="Li X."/>
            <person name="Liu Y."/>
            <person name="Li H."/>
            <person name="Ning X."/>
            <person name="Lin Y."/>
            <person name="Zhao L."/>
            <person name="Xing Q."/>
            <person name="Dou J."/>
            <person name="Li Y."/>
            <person name="Mao J."/>
            <person name="Guo H."/>
            <person name="Dou H."/>
            <person name="Li T."/>
            <person name="Mu C."/>
            <person name="Jiang W."/>
            <person name="Fu Q."/>
            <person name="Fu X."/>
            <person name="Miao Y."/>
            <person name="Liu J."/>
            <person name="Yu Q."/>
            <person name="Li R."/>
            <person name="Liao H."/>
            <person name="Li X."/>
            <person name="Kong Y."/>
            <person name="Jiang Z."/>
            <person name="Chourrout D."/>
            <person name="Li R."/>
            <person name="Bao Z."/>
        </authorList>
    </citation>
    <scope>NUCLEOTIDE SEQUENCE [LARGE SCALE GENOMIC DNA]</scope>
    <source>
        <strain evidence="2 3">PY_sf001</strain>
    </source>
</reference>
<evidence type="ECO:0000313" key="2">
    <source>
        <dbReference type="EMBL" id="OWF56558.1"/>
    </source>
</evidence>
<gene>
    <name evidence="2" type="ORF">KP79_PYT12034</name>
</gene>
<evidence type="ECO:0000256" key="1">
    <source>
        <dbReference type="SAM" id="SignalP"/>
    </source>
</evidence>
<dbReference type="EMBL" id="NEDP02000155">
    <property type="protein sequence ID" value="OWF56558.1"/>
    <property type="molecule type" value="Genomic_DNA"/>
</dbReference>
<name>A0A210R6L0_MIZYE</name>
<evidence type="ECO:0000313" key="3">
    <source>
        <dbReference type="Proteomes" id="UP000242188"/>
    </source>
</evidence>
<dbReference type="Proteomes" id="UP000242188">
    <property type="component" value="Unassembled WGS sequence"/>
</dbReference>
<organism evidence="2 3">
    <name type="scientific">Mizuhopecten yessoensis</name>
    <name type="common">Japanese scallop</name>
    <name type="synonym">Patinopecten yessoensis</name>
    <dbReference type="NCBI Taxonomy" id="6573"/>
    <lineage>
        <taxon>Eukaryota</taxon>
        <taxon>Metazoa</taxon>
        <taxon>Spiralia</taxon>
        <taxon>Lophotrochozoa</taxon>
        <taxon>Mollusca</taxon>
        <taxon>Bivalvia</taxon>
        <taxon>Autobranchia</taxon>
        <taxon>Pteriomorphia</taxon>
        <taxon>Pectinida</taxon>
        <taxon>Pectinoidea</taxon>
        <taxon>Pectinidae</taxon>
        <taxon>Mizuhopecten</taxon>
    </lineage>
</organism>
<keyword evidence="1" id="KW-0732">Signal</keyword>
<keyword evidence="3" id="KW-1185">Reference proteome</keyword>
<sequence>MKDMWSLMVFVFLAGNVMASTTTYRFLNDCDFHLHTLGDSDAALVRFTGYRLPSSNCSIGFQSISTAHSVCVVSRPPFTLNVFGPTLILSQGDGQVNSKIYNSLLINPPSRYCTSGGRYLNIALDNANTGSSTSRDRGYFTLQVTVLQHSPPSPTPGHSDLFKDNCDFRLHTLGKNDVGTVRFSGARLPRLHCSIGFQSQSTAHSVCVVSQPPFTLNVFGPRLTLSQGNGQVYSKSYTFLSIVAPSRYCTSGGRYLNIALDNANTGSSTSRDRGYFTLQVSVEKTQPSPSSAS</sequence>
<feature type="signal peptide" evidence="1">
    <location>
        <begin position="1"/>
        <end position="19"/>
    </location>
</feature>
<comment type="caution">
    <text evidence="2">The sequence shown here is derived from an EMBL/GenBank/DDBJ whole genome shotgun (WGS) entry which is preliminary data.</text>
</comment>
<dbReference type="OrthoDB" id="10465756at2759"/>
<accession>A0A210R6L0</accession>
<proteinExistence type="predicted"/>
<dbReference type="AlphaFoldDB" id="A0A210R6L0"/>
<protein>
    <recommendedName>
        <fullName evidence="4">CUB domain-containing protein</fullName>
    </recommendedName>
</protein>